<evidence type="ECO:0000256" key="1">
    <source>
        <dbReference type="SAM" id="Coils"/>
    </source>
</evidence>
<dbReference type="Pfam" id="PF13476">
    <property type="entry name" value="AAA_23"/>
    <property type="match status" value="1"/>
</dbReference>
<name>A0ABP7X7K1_9FLAO</name>
<feature type="coiled-coil region" evidence="1">
    <location>
        <begin position="391"/>
        <end position="504"/>
    </location>
</feature>
<accession>A0ABP7X7K1</accession>
<evidence type="ECO:0000313" key="4">
    <source>
        <dbReference type="Proteomes" id="UP001500459"/>
    </source>
</evidence>
<reference evidence="4" key="1">
    <citation type="journal article" date="2019" name="Int. J. Syst. Evol. Microbiol.">
        <title>The Global Catalogue of Microorganisms (GCM) 10K type strain sequencing project: providing services to taxonomists for standard genome sequencing and annotation.</title>
        <authorList>
            <consortium name="The Broad Institute Genomics Platform"/>
            <consortium name="The Broad Institute Genome Sequencing Center for Infectious Disease"/>
            <person name="Wu L."/>
            <person name="Ma J."/>
        </authorList>
    </citation>
    <scope>NUCLEOTIDE SEQUENCE [LARGE SCALE GENOMIC DNA]</scope>
    <source>
        <strain evidence="4">JCM 17106</strain>
    </source>
</reference>
<organism evidence="3 4">
    <name type="scientific">Aquimarina addita</name>
    <dbReference type="NCBI Taxonomy" id="870485"/>
    <lineage>
        <taxon>Bacteria</taxon>
        <taxon>Pseudomonadati</taxon>
        <taxon>Bacteroidota</taxon>
        <taxon>Flavobacteriia</taxon>
        <taxon>Flavobacteriales</taxon>
        <taxon>Flavobacteriaceae</taxon>
        <taxon>Aquimarina</taxon>
    </lineage>
</organism>
<dbReference type="SUPFAM" id="SSF52540">
    <property type="entry name" value="P-loop containing nucleoside triphosphate hydrolases"/>
    <property type="match status" value="1"/>
</dbReference>
<comment type="caution">
    <text evidence="3">The sequence shown here is derived from an EMBL/GenBank/DDBJ whole genome shotgun (WGS) entry which is preliminary data.</text>
</comment>
<dbReference type="Proteomes" id="UP001500459">
    <property type="component" value="Unassembled WGS sequence"/>
</dbReference>
<keyword evidence="4" id="KW-1185">Reference proteome</keyword>
<dbReference type="EMBL" id="BAABCW010000001">
    <property type="protein sequence ID" value="GAA4106104.1"/>
    <property type="molecule type" value="Genomic_DNA"/>
</dbReference>
<feature type="coiled-coil region" evidence="1">
    <location>
        <begin position="544"/>
        <end position="585"/>
    </location>
</feature>
<proteinExistence type="predicted"/>
<feature type="domain" description="Rad50/SbcC-type AAA" evidence="2">
    <location>
        <begin position="5"/>
        <end position="278"/>
    </location>
</feature>
<feature type="coiled-coil region" evidence="1">
    <location>
        <begin position="796"/>
        <end position="861"/>
    </location>
</feature>
<dbReference type="Pfam" id="PF13558">
    <property type="entry name" value="SbcC_Walker_B"/>
    <property type="match status" value="1"/>
</dbReference>
<dbReference type="RefSeq" id="WP_344923666.1">
    <property type="nucleotide sequence ID" value="NZ_BAABCW010000001.1"/>
</dbReference>
<sequence>MKILKIELQNINSLKSDMPIIIDFEDTIFQDVGLYAITGATGAGKTTILDAITIALYQEVPRFNKPNVKAGLVDVVSYGAIHAMSRVTFINKNIRYEAQWSIRLTSKTGKKLTKPDENVRLKNLSAKKIIAEKKTEFKTAIEKITQLSYSQFLRSVMLAQGEFAAFLSANAKEKGNLLEQITGEEIYKKIGEAIGARKSHETKILEQIRSKVNTEDLLSDTYRDELQKEQEQIALDIKELVPKSDRLDKILHWYKEEKKLQNDQKTLQLKEESLQKEKEIQKPVIELLTTHEKAIPFKELLDEINRTEEILKDKRTQYRKLTGAIDILTKKLSTAQNEEKLTSEILTRKEKELQEWLPKLETVTQLDTKIKHITQQKDSGNQILAPRIEAVKKLEKEIEGQQLLVKQLKKEVAILENELATTKSVLVFEGNINNWNTQLTLRKNEKAQINELLDQITKESNSLKDLQSDIQVAQEKFDKENTGIDALNKKLKDAEDLLAKNDLSKALTTQESFKNRQETYTNAMRIAKEYQIELKKQSSLQLDIKALHKTKQTQQNELEKHTSALQFAQQSLQDAEKILEQQRTIQTFEEERKKLVSSAPCPLCGSTEHPYVDSYETTELSDSQKMVAERKETLCKVKDVIQQLEINMAKENTSLKNQTTLLGECTVRVHTFLSDFKLLQIEENIDNVEGIQEKLSTVRIRLQKIIHNITTAQELQKEKDELLKKITAEKLKTDKLKQLIIKITESIKNSNKDLDFKKIERDKKTKTVALMENKLHEDLIKHQLQLPATEDTDNFIKEITNKVISHKEKEKQLESQNYQLSQLKNTLRNNQKQIDEKNKENSKQQEEIVGLEKELQQHTTQRKNILPLEITAEEKRNELQKAVTTARDKSEAVTTVLQGLKLKQSSVQRESEVLKTDGEGLKARLIKDQEELLKQIKGGPFSTLEALKNALLPEEEVRKYNTIQEKLQYTEIELITLKQKWSSSLKKQKETQNFKIPLEEATKEKEELEKSKDELLTKKGSIQQKIKLDDKIKDRNKGIFDEIDAQQKILNTWSQLFRIIGNSKDAFNTYVQRLTLQNLIHLANIHLYKLNKRYSLKMQENYKTGEELNFMLVDHYQADETRLVDTSSGGEKFLISLSLALGLSDLASHNVPIQSLFIDEGFGTLDTHTLETVIVTLETLQSQGKMIGIISHVENLKERIATQIQVIKKNNGVSEVLVS</sequence>
<feature type="coiled-coil region" evidence="1">
    <location>
        <begin position="998"/>
        <end position="1025"/>
    </location>
</feature>
<evidence type="ECO:0000259" key="2">
    <source>
        <dbReference type="Pfam" id="PF13476"/>
    </source>
</evidence>
<feature type="coiled-coil region" evidence="1">
    <location>
        <begin position="257"/>
        <end position="338"/>
    </location>
</feature>
<protein>
    <submittedName>
        <fullName evidence="3">AAA family ATPase</fullName>
    </submittedName>
</protein>
<dbReference type="Gene3D" id="3.40.50.300">
    <property type="entry name" value="P-loop containing nucleotide triphosphate hydrolases"/>
    <property type="match status" value="2"/>
</dbReference>
<dbReference type="PANTHER" id="PTHR32114:SF2">
    <property type="entry name" value="ABC TRANSPORTER ABCH.3"/>
    <property type="match status" value="1"/>
</dbReference>
<dbReference type="InterPro" id="IPR038729">
    <property type="entry name" value="Rad50/SbcC_AAA"/>
</dbReference>
<evidence type="ECO:0000313" key="3">
    <source>
        <dbReference type="EMBL" id="GAA4106104.1"/>
    </source>
</evidence>
<gene>
    <name evidence="3" type="ORF">GCM10022393_00330</name>
</gene>
<keyword evidence="1" id="KW-0175">Coiled coil</keyword>
<dbReference type="PANTHER" id="PTHR32114">
    <property type="entry name" value="ABC TRANSPORTER ABCH.3"/>
    <property type="match status" value="1"/>
</dbReference>
<dbReference type="InterPro" id="IPR027417">
    <property type="entry name" value="P-loop_NTPase"/>
</dbReference>